<gene>
    <name evidence="1" type="ORF">H1R20_g15856</name>
</gene>
<evidence type="ECO:0000313" key="1">
    <source>
        <dbReference type="EMBL" id="KAJ2921235.1"/>
    </source>
</evidence>
<dbReference type="AlphaFoldDB" id="A0A9W8IYF6"/>
<protein>
    <recommendedName>
        <fullName evidence="3">F-box domain-containing protein</fullName>
    </recommendedName>
</protein>
<dbReference type="Proteomes" id="UP001140091">
    <property type="component" value="Unassembled WGS sequence"/>
</dbReference>
<reference evidence="1" key="1">
    <citation type="submission" date="2022-06" db="EMBL/GenBank/DDBJ databases">
        <title>Genome Sequence of Candolleomyces eurysporus.</title>
        <authorList>
            <person name="Buettner E."/>
        </authorList>
    </citation>
    <scope>NUCLEOTIDE SEQUENCE</scope>
    <source>
        <strain evidence="1">VTCC 930004</strain>
    </source>
</reference>
<dbReference type="EMBL" id="JANBPK010001645">
    <property type="protein sequence ID" value="KAJ2921235.1"/>
    <property type="molecule type" value="Genomic_DNA"/>
</dbReference>
<sequence length="514" mass="58267">MSLLRRPSMNSPNDPLSTISPFRQWLETGYIPLDSEVDQVKGFLESHLIRREVLATQIAEAKMILDSLKEGRAHLQNAIDAHWYIVHPIRRVPKDVWQKIFIYCLPTNHLPVMSATEMPLVLVRVCSLWRDIALSTPILWSSLHFTIPQGRTPRSHLDLTSAAVQAVHDWLGRSAGEKLTISLHWPRDLLNDYGTQEQFPITILQYSPTIRALELNLPSDVLYVLLNSDESSFPCLEEITVRIPTIVGRSCAGGIGIASANIWRVPTLKKVVLESVNAELLDFPLAWTELKELEVSGAAPTSFFNHEEAFSLTLACARLEKLRIQLTQTPRLPSMTDASQFFRLLARPATNGIGDPTQVYLRHLTTLDISDIFVNPRSDTLTFIETLQLPALETLKYRLVERSPTTPFTYVHPLLNFLLGQPHPVKIKGWVVDASSMSRETFINCLALMPQLRQLWICDERELEDRALGAEQFGGCWLPEEVEREICPDDEMFDALWPVSDESVTRDSSANRYV</sequence>
<accession>A0A9W8IYF6</accession>
<evidence type="ECO:0000313" key="2">
    <source>
        <dbReference type="Proteomes" id="UP001140091"/>
    </source>
</evidence>
<keyword evidence="2" id="KW-1185">Reference proteome</keyword>
<name>A0A9W8IYF6_9AGAR</name>
<dbReference type="PANTHER" id="PTHR38926:SF5">
    <property type="entry name" value="F-BOX AND LEUCINE-RICH REPEAT PROTEIN 6"/>
    <property type="match status" value="1"/>
</dbReference>
<dbReference type="PANTHER" id="PTHR38926">
    <property type="entry name" value="F-BOX DOMAIN CONTAINING PROTEIN, EXPRESSED"/>
    <property type="match status" value="1"/>
</dbReference>
<organism evidence="1 2">
    <name type="scientific">Candolleomyces eurysporus</name>
    <dbReference type="NCBI Taxonomy" id="2828524"/>
    <lineage>
        <taxon>Eukaryota</taxon>
        <taxon>Fungi</taxon>
        <taxon>Dikarya</taxon>
        <taxon>Basidiomycota</taxon>
        <taxon>Agaricomycotina</taxon>
        <taxon>Agaricomycetes</taxon>
        <taxon>Agaricomycetidae</taxon>
        <taxon>Agaricales</taxon>
        <taxon>Agaricineae</taxon>
        <taxon>Psathyrellaceae</taxon>
        <taxon>Candolleomyces</taxon>
    </lineage>
</organism>
<dbReference type="OrthoDB" id="3365698at2759"/>
<feature type="non-terminal residue" evidence="1">
    <location>
        <position position="514"/>
    </location>
</feature>
<evidence type="ECO:0008006" key="3">
    <source>
        <dbReference type="Google" id="ProtNLM"/>
    </source>
</evidence>
<comment type="caution">
    <text evidence="1">The sequence shown here is derived from an EMBL/GenBank/DDBJ whole genome shotgun (WGS) entry which is preliminary data.</text>
</comment>
<proteinExistence type="predicted"/>